<dbReference type="NCBIfam" id="NF000594">
    <property type="entry name" value="PRK00015.1-1"/>
    <property type="match status" value="1"/>
</dbReference>
<keyword evidence="8 14" id="KW-0963">Cytoplasm</keyword>
<dbReference type="InterPro" id="IPR022898">
    <property type="entry name" value="RNase_HII"/>
</dbReference>
<dbReference type="Gene3D" id="3.30.420.10">
    <property type="entry name" value="Ribonuclease H-like superfamily/Ribonuclease H"/>
    <property type="match status" value="1"/>
</dbReference>
<reference evidence="18 19" key="1">
    <citation type="submission" date="2016-10" db="EMBL/GenBank/DDBJ databases">
        <authorList>
            <person name="de Groot N.N."/>
        </authorList>
    </citation>
    <scope>NUCLEOTIDE SEQUENCE [LARGE SCALE GENOMIC DNA]</scope>
    <source>
        <strain evidence="18 19">JCM 21544</strain>
    </source>
</reference>
<comment type="function">
    <text evidence="3 14 16">Endonuclease that specifically degrades the RNA of RNA-DNA hybrids.</text>
</comment>
<dbReference type="EMBL" id="FNFD01000002">
    <property type="protein sequence ID" value="SDJ62696.1"/>
    <property type="molecule type" value="Genomic_DNA"/>
</dbReference>
<evidence type="ECO:0000256" key="14">
    <source>
        <dbReference type="HAMAP-Rule" id="MF_00052"/>
    </source>
</evidence>
<evidence type="ECO:0000256" key="6">
    <source>
        <dbReference type="ARBA" id="ARBA00012180"/>
    </source>
</evidence>
<dbReference type="SUPFAM" id="SSF53098">
    <property type="entry name" value="Ribonuclease H-like"/>
    <property type="match status" value="1"/>
</dbReference>
<dbReference type="HAMAP" id="MF_00052_B">
    <property type="entry name" value="RNase_HII_B"/>
    <property type="match status" value="1"/>
</dbReference>
<dbReference type="PROSITE" id="PS51975">
    <property type="entry name" value="RNASE_H_2"/>
    <property type="match status" value="1"/>
</dbReference>
<proteinExistence type="inferred from homology"/>
<evidence type="ECO:0000256" key="11">
    <source>
        <dbReference type="ARBA" id="ARBA00022759"/>
    </source>
</evidence>
<keyword evidence="12 14" id="KW-0378">Hydrolase</keyword>
<accession>A0A1G8V9A0</accession>
<evidence type="ECO:0000256" key="4">
    <source>
        <dbReference type="ARBA" id="ARBA00004496"/>
    </source>
</evidence>
<comment type="similarity">
    <text evidence="5 14 16">Belongs to the RNase HII family.</text>
</comment>
<dbReference type="GO" id="GO:0006298">
    <property type="term" value="P:mismatch repair"/>
    <property type="evidence" value="ECO:0007669"/>
    <property type="project" value="TreeGrafter"/>
</dbReference>
<dbReference type="Proteomes" id="UP000198706">
    <property type="component" value="Unassembled WGS sequence"/>
</dbReference>
<evidence type="ECO:0000256" key="16">
    <source>
        <dbReference type="RuleBase" id="RU003515"/>
    </source>
</evidence>
<dbReference type="GO" id="GO:0032299">
    <property type="term" value="C:ribonuclease H2 complex"/>
    <property type="evidence" value="ECO:0007669"/>
    <property type="project" value="TreeGrafter"/>
</dbReference>
<evidence type="ECO:0000256" key="2">
    <source>
        <dbReference type="ARBA" id="ARBA00001946"/>
    </source>
</evidence>
<dbReference type="InterPro" id="IPR001352">
    <property type="entry name" value="RNase_HII/HIII"/>
</dbReference>
<evidence type="ECO:0000256" key="12">
    <source>
        <dbReference type="ARBA" id="ARBA00022801"/>
    </source>
</evidence>
<evidence type="ECO:0000256" key="1">
    <source>
        <dbReference type="ARBA" id="ARBA00000077"/>
    </source>
</evidence>
<evidence type="ECO:0000313" key="18">
    <source>
        <dbReference type="EMBL" id="SDJ62696.1"/>
    </source>
</evidence>
<feature type="binding site" evidence="14 15">
    <location>
        <position position="110"/>
    </location>
    <ligand>
        <name>a divalent metal cation</name>
        <dbReference type="ChEBI" id="CHEBI:60240"/>
    </ligand>
</feature>
<dbReference type="GO" id="GO:0004523">
    <property type="term" value="F:RNA-DNA hybrid ribonuclease activity"/>
    <property type="evidence" value="ECO:0007669"/>
    <property type="project" value="UniProtKB-UniRule"/>
</dbReference>
<name>A0A1G8V9A0_9PSED</name>
<dbReference type="GO" id="GO:0043137">
    <property type="term" value="P:DNA replication, removal of RNA primer"/>
    <property type="evidence" value="ECO:0007669"/>
    <property type="project" value="TreeGrafter"/>
</dbReference>
<evidence type="ECO:0000256" key="9">
    <source>
        <dbReference type="ARBA" id="ARBA00022722"/>
    </source>
</evidence>
<feature type="binding site" evidence="14 15">
    <location>
        <position position="18"/>
    </location>
    <ligand>
        <name>a divalent metal cation</name>
        <dbReference type="ChEBI" id="CHEBI:60240"/>
    </ligand>
</feature>
<dbReference type="CDD" id="cd07182">
    <property type="entry name" value="RNase_HII_bacteria_HII_like"/>
    <property type="match status" value="1"/>
</dbReference>
<dbReference type="PANTHER" id="PTHR10954">
    <property type="entry name" value="RIBONUCLEASE H2 SUBUNIT A"/>
    <property type="match status" value="1"/>
</dbReference>
<evidence type="ECO:0000256" key="5">
    <source>
        <dbReference type="ARBA" id="ARBA00007383"/>
    </source>
</evidence>
<dbReference type="InterPro" id="IPR012337">
    <property type="entry name" value="RNaseH-like_sf"/>
</dbReference>
<keyword evidence="9 14" id="KW-0540">Nuclease</keyword>
<feature type="domain" description="RNase H type-2" evidence="17">
    <location>
        <begin position="12"/>
        <end position="201"/>
    </location>
</feature>
<comment type="catalytic activity">
    <reaction evidence="1 14 15 16">
        <text>Endonucleolytic cleavage to 5'-phosphomonoester.</text>
        <dbReference type="EC" id="3.1.26.4"/>
    </reaction>
</comment>
<evidence type="ECO:0000256" key="10">
    <source>
        <dbReference type="ARBA" id="ARBA00022723"/>
    </source>
</evidence>
<evidence type="ECO:0000256" key="15">
    <source>
        <dbReference type="PROSITE-ProRule" id="PRU01319"/>
    </source>
</evidence>
<comment type="subcellular location">
    <subcellularLocation>
        <location evidence="4 14">Cytoplasm</location>
    </subcellularLocation>
</comment>
<dbReference type="Pfam" id="PF01351">
    <property type="entry name" value="RNase_HII"/>
    <property type="match status" value="1"/>
</dbReference>
<dbReference type="GO" id="GO:0003723">
    <property type="term" value="F:RNA binding"/>
    <property type="evidence" value="ECO:0007669"/>
    <property type="project" value="UniProtKB-UniRule"/>
</dbReference>
<dbReference type="FunFam" id="3.30.420.10:FF:000006">
    <property type="entry name" value="Ribonuclease HII"/>
    <property type="match status" value="1"/>
</dbReference>
<evidence type="ECO:0000259" key="17">
    <source>
        <dbReference type="PROSITE" id="PS51975"/>
    </source>
</evidence>
<dbReference type="AlphaFoldDB" id="A0A1G8V9A0"/>
<dbReference type="RefSeq" id="WP_084336997.1">
    <property type="nucleotide sequence ID" value="NZ_FNFD01000002.1"/>
</dbReference>
<evidence type="ECO:0000256" key="13">
    <source>
        <dbReference type="ARBA" id="ARBA00023211"/>
    </source>
</evidence>
<protein>
    <recommendedName>
        <fullName evidence="7 14">Ribonuclease HII</fullName>
        <shortName evidence="14">RNase HII</shortName>
        <ecNumber evidence="6 14">3.1.26.4</ecNumber>
    </recommendedName>
</protein>
<dbReference type="EC" id="3.1.26.4" evidence="6 14"/>
<comment type="cofactor">
    <cofactor evidence="14 15">
        <name>Mn(2+)</name>
        <dbReference type="ChEBI" id="CHEBI:29035"/>
    </cofactor>
    <cofactor evidence="14 15">
        <name>Mg(2+)</name>
        <dbReference type="ChEBI" id="CHEBI:18420"/>
    </cofactor>
    <text evidence="14 15">Manganese or magnesium. Binds 1 divalent metal ion per monomer in the absence of substrate. May bind a second metal ion after substrate binding.</text>
</comment>
<feature type="binding site" evidence="14 15">
    <location>
        <position position="19"/>
    </location>
    <ligand>
        <name>a divalent metal cation</name>
        <dbReference type="ChEBI" id="CHEBI:60240"/>
    </ligand>
</feature>
<evidence type="ECO:0000256" key="3">
    <source>
        <dbReference type="ARBA" id="ARBA00004065"/>
    </source>
</evidence>
<evidence type="ECO:0000313" key="19">
    <source>
        <dbReference type="Proteomes" id="UP000198706"/>
    </source>
</evidence>
<dbReference type="GO" id="GO:0030145">
    <property type="term" value="F:manganese ion binding"/>
    <property type="evidence" value="ECO:0007669"/>
    <property type="project" value="UniProtKB-UniRule"/>
</dbReference>
<dbReference type="InterPro" id="IPR024567">
    <property type="entry name" value="RNase_HII/HIII_dom"/>
</dbReference>
<dbReference type="STRING" id="137658.SAMN05216186_102146"/>
<dbReference type="NCBIfam" id="NF000595">
    <property type="entry name" value="PRK00015.1-3"/>
    <property type="match status" value="1"/>
</dbReference>
<evidence type="ECO:0000256" key="8">
    <source>
        <dbReference type="ARBA" id="ARBA00022490"/>
    </source>
</evidence>
<dbReference type="OrthoDB" id="9803420at2"/>
<dbReference type="GO" id="GO:0005737">
    <property type="term" value="C:cytoplasm"/>
    <property type="evidence" value="ECO:0007669"/>
    <property type="project" value="UniProtKB-SubCell"/>
</dbReference>
<organism evidence="18 19">
    <name type="scientific">Pseudomonas indica</name>
    <dbReference type="NCBI Taxonomy" id="137658"/>
    <lineage>
        <taxon>Bacteria</taxon>
        <taxon>Pseudomonadati</taxon>
        <taxon>Pseudomonadota</taxon>
        <taxon>Gammaproteobacteria</taxon>
        <taxon>Pseudomonadales</taxon>
        <taxon>Pseudomonadaceae</taxon>
        <taxon>Pseudomonas</taxon>
    </lineage>
</organism>
<sequence length="213" mass="22567">MQLGLDFNLVEALVAGVDEVGRGPLCGPVVTAAVILDPSRPIQGLNDSKKLTEARREALYDEICEKALAWCIARAEVEEIDSLNILHATMLAMQRAVEGLSVVPKLALIDGNRCPKLSVPSAPVVQGDAQVPAIAAASILAKVSRDREMVALDLIYPGYGMAGHKGYPTPEHLGALQRLGPTPIHRRSFAPVKALLEVLETPTAVASANALVV</sequence>
<dbReference type="PANTHER" id="PTHR10954:SF18">
    <property type="entry name" value="RIBONUCLEASE HII"/>
    <property type="match status" value="1"/>
</dbReference>
<gene>
    <name evidence="14" type="primary">rnhB</name>
    <name evidence="18" type="ORF">SAMN05216186_102146</name>
</gene>
<dbReference type="NCBIfam" id="NF000596">
    <property type="entry name" value="PRK00015.1-4"/>
    <property type="match status" value="1"/>
</dbReference>
<dbReference type="InterPro" id="IPR036397">
    <property type="entry name" value="RNaseH_sf"/>
</dbReference>
<keyword evidence="11 14" id="KW-0255">Endonuclease</keyword>
<evidence type="ECO:0000256" key="7">
    <source>
        <dbReference type="ARBA" id="ARBA00019179"/>
    </source>
</evidence>
<keyword evidence="13 14" id="KW-0464">Manganese</keyword>
<keyword evidence="19" id="KW-1185">Reference proteome</keyword>
<comment type="cofactor">
    <cofactor evidence="2">
        <name>Mg(2+)</name>
        <dbReference type="ChEBI" id="CHEBI:18420"/>
    </cofactor>
</comment>
<keyword evidence="10 14" id="KW-0479">Metal-binding</keyword>